<name>A0ABQ3QSE5_9ACTN</name>
<evidence type="ECO:0000256" key="1">
    <source>
        <dbReference type="SAM" id="MobiDB-lite"/>
    </source>
</evidence>
<evidence type="ECO:0000313" key="3">
    <source>
        <dbReference type="Proteomes" id="UP001050808"/>
    </source>
</evidence>
<keyword evidence="3" id="KW-1185">Reference proteome</keyword>
<proteinExistence type="predicted"/>
<sequence length="54" mass="5485">MTSPSYPPARRGPQPSQASEVPVLANDHQGVAPAVIGVVGLDPICDQGLAYADA</sequence>
<accession>A0ABQ3QSE5</accession>
<organism evidence="2 3">
    <name type="scientific">Streptomyces violascens</name>
    <dbReference type="NCBI Taxonomy" id="67381"/>
    <lineage>
        <taxon>Bacteria</taxon>
        <taxon>Bacillati</taxon>
        <taxon>Actinomycetota</taxon>
        <taxon>Actinomycetes</taxon>
        <taxon>Kitasatosporales</taxon>
        <taxon>Streptomycetaceae</taxon>
        <taxon>Streptomyces</taxon>
    </lineage>
</organism>
<dbReference type="Proteomes" id="UP001050808">
    <property type="component" value="Unassembled WGS sequence"/>
</dbReference>
<gene>
    <name evidence="2" type="ORF">Sviol_46010</name>
</gene>
<protein>
    <submittedName>
        <fullName evidence="2">Uncharacterized protein</fullName>
    </submittedName>
</protein>
<comment type="caution">
    <text evidence="2">The sequence shown here is derived from an EMBL/GenBank/DDBJ whole genome shotgun (WGS) entry which is preliminary data.</text>
</comment>
<reference evidence="2" key="1">
    <citation type="submission" date="2024-05" db="EMBL/GenBank/DDBJ databases">
        <title>Whole genome shotgun sequence of Streptomyces violascens NBRC 12920.</title>
        <authorList>
            <person name="Komaki H."/>
            <person name="Tamura T."/>
        </authorList>
    </citation>
    <scope>NUCLEOTIDE SEQUENCE</scope>
    <source>
        <strain evidence="2">NBRC 12920</strain>
    </source>
</reference>
<dbReference type="RefSeq" id="WP_189971628.1">
    <property type="nucleotide sequence ID" value="NZ_BMUA01000051.1"/>
</dbReference>
<dbReference type="EMBL" id="BNDY01000017">
    <property type="protein sequence ID" value="GHI40193.1"/>
    <property type="molecule type" value="Genomic_DNA"/>
</dbReference>
<feature type="region of interest" description="Disordered" evidence="1">
    <location>
        <begin position="1"/>
        <end position="23"/>
    </location>
</feature>
<evidence type="ECO:0000313" key="2">
    <source>
        <dbReference type="EMBL" id="GHI40193.1"/>
    </source>
</evidence>